<sequence>MNTDILIVGGGLSGLALADKLERAGVKNWSLIEASERLGGRIYSPQICEANFDLGPSWFWPGQHRVEQLLRRFNLNVFEQFSKGMRVLQDEQGKNHPNRGYASMEGSLRIAGGMGRLIENLRKTLPNEKICLSTPLTSLNYDGHLIHAKAGKKKITAERVVLATPPRVAMKTIEFNPALPRDVFNTLTSIATWMAGQAKIIAVFDQPYWRQNGFSGDAMSLRGPMTEIHDASPIDETQYALFGFVGVPSNFRVSHQDQLLQLAKQQLVNIFGRELSNPTDIRIQDWAQIPEIATSLDQKGIREHPNYGYPNVLKNLWDGRLKFGSTEMAEIYGGYLEGALESAEYIFHEIMNGSDGYTVN</sequence>
<evidence type="ECO:0000313" key="4">
    <source>
        <dbReference type="Proteomes" id="UP001219537"/>
    </source>
</evidence>
<feature type="domain" description="Amine oxidase" evidence="2">
    <location>
        <begin position="103"/>
        <end position="343"/>
    </location>
</feature>
<dbReference type="AlphaFoldDB" id="A0AAQ3B0R8"/>
<dbReference type="Pfam" id="PF01593">
    <property type="entry name" value="Amino_oxidase"/>
    <property type="match status" value="1"/>
</dbReference>
<dbReference type="RefSeq" id="WP_274290882.1">
    <property type="nucleotide sequence ID" value="NZ_CP117988.1"/>
</dbReference>
<dbReference type="SUPFAM" id="SSF51905">
    <property type="entry name" value="FAD/NAD(P)-binding domain"/>
    <property type="match status" value="1"/>
</dbReference>
<organism evidence="3 4">
    <name type="scientific">Vibrio campbellii</name>
    <dbReference type="NCBI Taxonomy" id="680"/>
    <lineage>
        <taxon>Bacteria</taxon>
        <taxon>Pseudomonadati</taxon>
        <taxon>Pseudomonadota</taxon>
        <taxon>Gammaproteobacteria</taxon>
        <taxon>Vibrionales</taxon>
        <taxon>Vibrionaceae</taxon>
        <taxon>Vibrio</taxon>
    </lineage>
</organism>
<dbReference type="InterPro" id="IPR002937">
    <property type="entry name" value="Amino_oxidase"/>
</dbReference>
<evidence type="ECO:0000256" key="1">
    <source>
        <dbReference type="ARBA" id="ARBA00005995"/>
    </source>
</evidence>
<reference evidence="3" key="1">
    <citation type="submission" date="2023-02" db="EMBL/GenBank/DDBJ databases">
        <title>Isolation, identification, and genome analysis of Vibrio campbellii in the Penaeus vannamei larvae stage.</title>
        <authorList>
            <person name="Huang T."/>
            <person name="Zhang B."/>
        </authorList>
    </citation>
    <scope>NUCLEOTIDE SEQUENCE</scope>
    <source>
        <strain evidence="3">20220413_1</strain>
    </source>
</reference>
<dbReference type="PANTHER" id="PTHR43563">
    <property type="entry name" value="AMINE OXIDASE"/>
    <property type="match status" value="1"/>
</dbReference>
<dbReference type="InterPro" id="IPR050703">
    <property type="entry name" value="Flavin_MAO"/>
</dbReference>
<dbReference type="Pfam" id="PF13450">
    <property type="entry name" value="NAD_binding_8"/>
    <property type="match status" value="1"/>
</dbReference>
<comment type="similarity">
    <text evidence="1">Belongs to the flavin monoamine oxidase family.</text>
</comment>
<dbReference type="GO" id="GO:0016491">
    <property type="term" value="F:oxidoreductase activity"/>
    <property type="evidence" value="ECO:0007669"/>
    <property type="project" value="InterPro"/>
</dbReference>
<gene>
    <name evidence="3" type="ORF">PUN50_03620</name>
</gene>
<dbReference type="Proteomes" id="UP001219537">
    <property type="component" value="Chromosome 1"/>
</dbReference>
<dbReference type="SUPFAM" id="SSF54373">
    <property type="entry name" value="FAD-linked reductases, C-terminal domain"/>
    <property type="match status" value="1"/>
</dbReference>
<dbReference type="InterPro" id="IPR036188">
    <property type="entry name" value="FAD/NAD-bd_sf"/>
</dbReference>
<dbReference type="PANTHER" id="PTHR43563:SF1">
    <property type="entry name" value="AMINE OXIDASE [FLAVIN-CONTAINING] B"/>
    <property type="match status" value="1"/>
</dbReference>
<dbReference type="EMBL" id="CP117988">
    <property type="protein sequence ID" value="WDG08972.1"/>
    <property type="molecule type" value="Genomic_DNA"/>
</dbReference>
<name>A0AAQ3B0R8_9VIBR</name>
<evidence type="ECO:0000313" key="3">
    <source>
        <dbReference type="EMBL" id="WDG08972.1"/>
    </source>
</evidence>
<proteinExistence type="inferred from homology"/>
<protein>
    <submittedName>
        <fullName evidence="3">FAD-dependent oxidoreductase</fullName>
    </submittedName>
</protein>
<accession>A0AAQ3B0R8</accession>
<evidence type="ECO:0000259" key="2">
    <source>
        <dbReference type="Pfam" id="PF01593"/>
    </source>
</evidence>
<dbReference type="Gene3D" id="3.50.50.60">
    <property type="entry name" value="FAD/NAD(P)-binding domain"/>
    <property type="match status" value="2"/>
</dbReference>